<feature type="transmembrane region" description="Helical" evidence="5">
    <location>
        <begin position="141"/>
        <end position="158"/>
    </location>
</feature>
<keyword evidence="2 5" id="KW-0812">Transmembrane</keyword>
<accession>A0A538SVL3</accession>
<feature type="transmembrane region" description="Helical" evidence="5">
    <location>
        <begin position="60"/>
        <end position="77"/>
    </location>
</feature>
<feature type="transmembrane region" description="Helical" evidence="5">
    <location>
        <begin position="83"/>
        <end position="102"/>
    </location>
</feature>
<evidence type="ECO:0000256" key="3">
    <source>
        <dbReference type="ARBA" id="ARBA00022989"/>
    </source>
</evidence>
<dbReference type="Pfam" id="PF00892">
    <property type="entry name" value="EamA"/>
    <property type="match status" value="1"/>
</dbReference>
<reference evidence="7 8" key="1">
    <citation type="journal article" date="2019" name="Nat. Microbiol.">
        <title>Mediterranean grassland soil C-N compound turnover is dependent on rainfall and depth, and is mediated by genomically divergent microorganisms.</title>
        <authorList>
            <person name="Diamond S."/>
            <person name="Andeer P.F."/>
            <person name="Li Z."/>
            <person name="Crits-Christoph A."/>
            <person name="Burstein D."/>
            <person name="Anantharaman K."/>
            <person name="Lane K.R."/>
            <person name="Thomas B.C."/>
            <person name="Pan C."/>
            <person name="Northen T.R."/>
            <person name="Banfield J.F."/>
        </authorList>
    </citation>
    <scope>NUCLEOTIDE SEQUENCE [LARGE SCALE GENOMIC DNA]</scope>
    <source>
        <strain evidence="7">WS_4</strain>
    </source>
</reference>
<keyword evidence="3 5" id="KW-1133">Transmembrane helix</keyword>
<dbReference type="InterPro" id="IPR037185">
    <property type="entry name" value="EmrE-like"/>
</dbReference>
<dbReference type="InterPro" id="IPR000620">
    <property type="entry name" value="EamA_dom"/>
</dbReference>
<proteinExistence type="predicted"/>
<feature type="domain" description="EamA" evidence="6">
    <location>
        <begin position="115"/>
        <end position="241"/>
    </location>
</feature>
<feature type="transmembrane region" description="Helical" evidence="5">
    <location>
        <begin position="225"/>
        <end position="244"/>
    </location>
</feature>
<feature type="transmembrane region" description="Helical" evidence="5">
    <location>
        <begin position="111"/>
        <end position="129"/>
    </location>
</feature>
<evidence type="ECO:0000313" key="8">
    <source>
        <dbReference type="Proteomes" id="UP000319829"/>
    </source>
</evidence>
<evidence type="ECO:0000256" key="2">
    <source>
        <dbReference type="ARBA" id="ARBA00022692"/>
    </source>
</evidence>
<dbReference type="GO" id="GO:0016020">
    <property type="term" value="C:membrane"/>
    <property type="evidence" value="ECO:0007669"/>
    <property type="project" value="UniProtKB-SubCell"/>
</dbReference>
<keyword evidence="4 5" id="KW-0472">Membrane</keyword>
<evidence type="ECO:0000313" key="7">
    <source>
        <dbReference type="EMBL" id="TMQ55440.1"/>
    </source>
</evidence>
<dbReference type="InterPro" id="IPR050638">
    <property type="entry name" value="AA-Vitamin_Transporters"/>
</dbReference>
<dbReference type="SUPFAM" id="SSF103481">
    <property type="entry name" value="Multidrug resistance efflux transporter EmrE"/>
    <property type="match status" value="2"/>
</dbReference>
<organism evidence="7 8">
    <name type="scientific">Eiseniibacteriota bacterium</name>
    <dbReference type="NCBI Taxonomy" id="2212470"/>
    <lineage>
        <taxon>Bacteria</taxon>
        <taxon>Candidatus Eiseniibacteriota</taxon>
    </lineage>
</organism>
<dbReference type="PANTHER" id="PTHR32322">
    <property type="entry name" value="INNER MEMBRANE TRANSPORTER"/>
    <property type="match status" value="1"/>
</dbReference>
<dbReference type="Proteomes" id="UP000319829">
    <property type="component" value="Unassembled WGS sequence"/>
</dbReference>
<dbReference type="EMBL" id="VBOU01000026">
    <property type="protein sequence ID" value="TMQ55440.1"/>
    <property type="molecule type" value="Genomic_DNA"/>
</dbReference>
<dbReference type="PANTHER" id="PTHR32322:SF9">
    <property type="entry name" value="AMINO-ACID METABOLITE EFFLUX PUMP-RELATED"/>
    <property type="match status" value="1"/>
</dbReference>
<gene>
    <name evidence="7" type="ORF">E6K74_03280</name>
</gene>
<feature type="transmembrane region" description="Helical" evidence="5">
    <location>
        <begin position="197"/>
        <end position="218"/>
    </location>
</feature>
<evidence type="ECO:0000256" key="5">
    <source>
        <dbReference type="SAM" id="Phobius"/>
    </source>
</evidence>
<evidence type="ECO:0000259" key="6">
    <source>
        <dbReference type="Pfam" id="PF00892"/>
    </source>
</evidence>
<name>A0A538SVL3_UNCEI</name>
<comment type="caution">
    <text evidence="7">The sequence shown here is derived from an EMBL/GenBank/DDBJ whole genome shotgun (WGS) entry which is preliminary data.</text>
</comment>
<comment type="subcellular location">
    <subcellularLocation>
        <location evidence="1">Membrane</location>
        <topology evidence="1">Multi-pass membrane protein</topology>
    </subcellularLocation>
</comment>
<sequence>MVRLLSGALTLLLLRAAAASRVAPKTRVPTRHGPWLPAALLFIYAAPFSFAYIRLSAGTGALILFACVQATMLIGAIRSGERFQWLEGIGLAIALAGLTYLVSPGFSAPQPLASALMAIAGVSWGLYSLRGRGSADPLGDTTLNFIWALPLALLVSLVTARGAHLSPRGIALATASGALASGLGYTIWFAALRGLTAIRAATVQLTVPVLAAAGGVVLLQESVTVRLVVSAALILGGVGLALAGRGRARVSSPPW</sequence>
<evidence type="ECO:0000256" key="1">
    <source>
        <dbReference type="ARBA" id="ARBA00004141"/>
    </source>
</evidence>
<protein>
    <submittedName>
        <fullName evidence="7">DMT family transporter</fullName>
    </submittedName>
</protein>
<feature type="transmembrane region" description="Helical" evidence="5">
    <location>
        <begin position="35"/>
        <end position="53"/>
    </location>
</feature>
<dbReference type="AlphaFoldDB" id="A0A538SVL3"/>
<feature type="transmembrane region" description="Helical" evidence="5">
    <location>
        <begin position="170"/>
        <end position="191"/>
    </location>
</feature>
<evidence type="ECO:0000256" key="4">
    <source>
        <dbReference type="ARBA" id="ARBA00023136"/>
    </source>
</evidence>